<organism evidence="3 4">
    <name type="scientific">Oopsacas minuta</name>
    <dbReference type="NCBI Taxonomy" id="111878"/>
    <lineage>
        <taxon>Eukaryota</taxon>
        <taxon>Metazoa</taxon>
        <taxon>Porifera</taxon>
        <taxon>Hexactinellida</taxon>
        <taxon>Hexasterophora</taxon>
        <taxon>Lyssacinosida</taxon>
        <taxon>Leucopsacidae</taxon>
        <taxon>Oopsacas</taxon>
    </lineage>
</organism>
<reference evidence="3 4" key="1">
    <citation type="journal article" date="2023" name="BMC Biol.">
        <title>The compact genome of the sponge Oopsacas minuta (Hexactinellida) is lacking key metazoan core genes.</title>
        <authorList>
            <person name="Santini S."/>
            <person name="Schenkelaars Q."/>
            <person name="Jourda C."/>
            <person name="Duchesne M."/>
            <person name="Belahbib H."/>
            <person name="Rocher C."/>
            <person name="Selva M."/>
            <person name="Riesgo A."/>
            <person name="Vervoort M."/>
            <person name="Leys S.P."/>
            <person name="Kodjabachian L."/>
            <person name="Le Bivic A."/>
            <person name="Borchiellini C."/>
            <person name="Claverie J.M."/>
            <person name="Renard E."/>
        </authorList>
    </citation>
    <scope>NUCLEOTIDE SEQUENCE [LARGE SCALE GENOMIC DNA]</scope>
    <source>
        <strain evidence="3">SPO-2</strain>
    </source>
</reference>
<name>A0AAV7JXQ2_9METZ</name>
<evidence type="ECO:0000256" key="1">
    <source>
        <dbReference type="SAM" id="MobiDB-lite"/>
    </source>
</evidence>
<proteinExistence type="predicted"/>
<gene>
    <name evidence="3" type="ORF">LOD99_3490</name>
</gene>
<keyword evidence="4" id="KW-1185">Reference proteome</keyword>
<sequence>MNPEILKSIENVCIVNIKSEGSFDKLRSECIGEIQKEYQFQQLRSQIEDQTINYIKGKRERSSGSQSKSEIRGGLRTYLNDALNGILKPQMDSLVDSIIKSQESYMRQIVKQTVESISNPVKEYSPPGDNCIPELGAELVVLPSVCEDAGQPIYEETITNNTNNNNNNNNNDDDDAHNIDNEEDVITAITPDSMLLYSDSNN</sequence>
<protein>
    <recommendedName>
        <fullName evidence="2">BOD1/SHG1 domain-containing protein</fullName>
    </recommendedName>
</protein>
<dbReference type="InterPro" id="IPR055264">
    <property type="entry name" value="BOD1/SHG1_dom"/>
</dbReference>
<evidence type="ECO:0000313" key="4">
    <source>
        <dbReference type="Proteomes" id="UP001165289"/>
    </source>
</evidence>
<accession>A0AAV7JXQ2</accession>
<comment type="caution">
    <text evidence="3">The sequence shown here is derived from an EMBL/GenBank/DDBJ whole genome shotgun (WGS) entry which is preliminary data.</text>
</comment>
<evidence type="ECO:0000259" key="2">
    <source>
        <dbReference type="Pfam" id="PF05205"/>
    </source>
</evidence>
<dbReference type="Pfam" id="PF05205">
    <property type="entry name" value="COMPASS-Shg1"/>
    <property type="match status" value="1"/>
</dbReference>
<evidence type="ECO:0000313" key="3">
    <source>
        <dbReference type="EMBL" id="KAI6653595.1"/>
    </source>
</evidence>
<dbReference type="EMBL" id="JAKMXF010000266">
    <property type="protein sequence ID" value="KAI6653595.1"/>
    <property type="molecule type" value="Genomic_DNA"/>
</dbReference>
<dbReference type="AlphaFoldDB" id="A0AAV7JXQ2"/>
<dbReference type="Proteomes" id="UP001165289">
    <property type="component" value="Unassembled WGS sequence"/>
</dbReference>
<feature type="region of interest" description="Disordered" evidence="1">
    <location>
        <begin position="158"/>
        <end position="178"/>
    </location>
</feature>
<feature type="domain" description="BOD1/SHG1" evidence="2">
    <location>
        <begin position="17"/>
        <end position="115"/>
    </location>
</feature>
<feature type="compositionally biased region" description="Low complexity" evidence="1">
    <location>
        <begin position="158"/>
        <end position="170"/>
    </location>
</feature>